<dbReference type="EMBL" id="GBXM01069593">
    <property type="protein sequence ID" value="JAH38984.1"/>
    <property type="molecule type" value="Transcribed_RNA"/>
</dbReference>
<reference evidence="1" key="2">
    <citation type="journal article" date="2015" name="Fish Shellfish Immunol.">
        <title>Early steps in the European eel (Anguilla anguilla)-Vibrio vulnificus interaction in the gills: Role of the RtxA13 toxin.</title>
        <authorList>
            <person name="Callol A."/>
            <person name="Pajuelo D."/>
            <person name="Ebbesson L."/>
            <person name="Teles M."/>
            <person name="MacKenzie S."/>
            <person name="Amaro C."/>
        </authorList>
    </citation>
    <scope>NUCLEOTIDE SEQUENCE</scope>
</reference>
<proteinExistence type="predicted"/>
<sequence>MFEGWEYDILYDYKVDWLSLWFCLTETHGEI</sequence>
<organism evidence="1">
    <name type="scientific">Anguilla anguilla</name>
    <name type="common">European freshwater eel</name>
    <name type="synonym">Muraena anguilla</name>
    <dbReference type="NCBI Taxonomy" id="7936"/>
    <lineage>
        <taxon>Eukaryota</taxon>
        <taxon>Metazoa</taxon>
        <taxon>Chordata</taxon>
        <taxon>Craniata</taxon>
        <taxon>Vertebrata</taxon>
        <taxon>Euteleostomi</taxon>
        <taxon>Actinopterygii</taxon>
        <taxon>Neopterygii</taxon>
        <taxon>Teleostei</taxon>
        <taxon>Anguilliformes</taxon>
        <taxon>Anguillidae</taxon>
        <taxon>Anguilla</taxon>
    </lineage>
</organism>
<evidence type="ECO:0000313" key="1">
    <source>
        <dbReference type="EMBL" id="JAH38984.1"/>
    </source>
</evidence>
<dbReference type="AlphaFoldDB" id="A0A0E9SC67"/>
<accession>A0A0E9SC67</accession>
<protein>
    <submittedName>
        <fullName evidence="1">Uncharacterized protein</fullName>
    </submittedName>
</protein>
<reference evidence="1" key="1">
    <citation type="submission" date="2014-11" db="EMBL/GenBank/DDBJ databases">
        <authorList>
            <person name="Amaro Gonzalez C."/>
        </authorList>
    </citation>
    <scope>NUCLEOTIDE SEQUENCE</scope>
</reference>
<name>A0A0E9SC67_ANGAN</name>